<feature type="region of interest" description="Disordered" evidence="8">
    <location>
        <begin position="1624"/>
        <end position="1649"/>
    </location>
</feature>
<dbReference type="PANTHER" id="PTHR10877:SF150">
    <property type="entry name" value="REJ DOMAIN-CONTAINING PROTEIN"/>
    <property type="match status" value="1"/>
</dbReference>
<reference evidence="11" key="2">
    <citation type="submission" date="2017-10" db="EMBL/GenBank/DDBJ databases">
        <title>Ladona fulva Genome sequencing and assembly.</title>
        <authorList>
            <person name="Murali S."/>
            <person name="Richards S."/>
            <person name="Bandaranaike D."/>
            <person name="Bellair M."/>
            <person name="Blankenburg K."/>
            <person name="Chao H."/>
            <person name="Dinh H."/>
            <person name="Doddapaneni H."/>
            <person name="Dugan-Rocha S."/>
            <person name="Elkadiri S."/>
            <person name="Gnanaolivu R."/>
            <person name="Hernandez B."/>
            <person name="Skinner E."/>
            <person name="Javaid M."/>
            <person name="Lee S."/>
            <person name="Li M."/>
            <person name="Ming W."/>
            <person name="Munidasa M."/>
            <person name="Muniz J."/>
            <person name="Nguyen L."/>
            <person name="Hughes D."/>
            <person name="Osuji N."/>
            <person name="Pu L.-L."/>
            <person name="Puazo M."/>
            <person name="Qu C."/>
            <person name="Quiroz J."/>
            <person name="Raj R."/>
            <person name="Weissenberger G."/>
            <person name="Xin Y."/>
            <person name="Zou X."/>
            <person name="Han Y."/>
            <person name="Worley K."/>
            <person name="Muzny D."/>
            <person name="Gibbs R."/>
        </authorList>
    </citation>
    <scope>NUCLEOTIDE SEQUENCE</scope>
    <source>
        <strain evidence="11">Sampled in the wild</strain>
    </source>
</reference>
<dbReference type="PROSITE" id="PS50095">
    <property type="entry name" value="PLAT"/>
    <property type="match status" value="1"/>
</dbReference>
<dbReference type="InterPro" id="IPR046791">
    <property type="entry name" value="Polycystin_dom"/>
</dbReference>
<feature type="coiled-coil region" evidence="7">
    <location>
        <begin position="1678"/>
        <end position="1712"/>
    </location>
</feature>
<dbReference type="GO" id="GO:0016020">
    <property type="term" value="C:membrane"/>
    <property type="evidence" value="ECO:0007669"/>
    <property type="project" value="UniProtKB-SubCell"/>
</dbReference>
<evidence type="ECO:0000313" key="11">
    <source>
        <dbReference type="EMBL" id="KAG8235316.1"/>
    </source>
</evidence>
<reference evidence="11" key="1">
    <citation type="submission" date="2013-04" db="EMBL/GenBank/DDBJ databases">
        <authorList>
            <person name="Qu J."/>
            <person name="Murali S.C."/>
            <person name="Bandaranaike D."/>
            <person name="Bellair M."/>
            <person name="Blankenburg K."/>
            <person name="Chao H."/>
            <person name="Dinh H."/>
            <person name="Doddapaneni H."/>
            <person name="Downs B."/>
            <person name="Dugan-Rocha S."/>
            <person name="Elkadiri S."/>
            <person name="Gnanaolivu R.D."/>
            <person name="Hernandez B."/>
            <person name="Javaid M."/>
            <person name="Jayaseelan J.C."/>
            <person name="Lee S."/>
            <person name="Li M."/>
            <person name="Ming W."/>
            <person name="Munidasa M."/>
            <person name="Muniz J."/>
            <person name="Nguyen L."/>
            <person name="Ongeri F."/>
            <person name="Osuji N."/>
            <person name="Pu L.-L."/>
            <person name="Puazo M."/>
            <person name="Qu C."/>
            <person name="Quiroz J."/>
            <person name="Raj R."/>
            <person name="Weissenberger G."/>
            <person name="Xin Y."/>
            <person name="Zou X."/>
            <person name="Han Y."/>
            <person name="Richards S."/>
            <person name="Worley K."/>
            <person name="Muzny D."/>
            <person name="Gibbs R."/>
        </authorList>
    </citation>
    <scope>NUCLEOTIDE SEQUENCE</scope>
    <source>
        <strain evidence="11">Sampled in the wild</strain>
    </source>
</reference>
<comment type="caution">
    <text evidence="6">Lacks conserved residue(s) required for the propagation of feature annotation.</text>
</comment>
<keyword evidence="3 9" id="KW-0812">Transmembrane</keyword>
<dbReference type="GO" id="GO:0005262">
    <property type="term" value="F:calcium channel activity"/>
    <property type="evidence" value="ECO:0007669"/>
    <property type="project" value="TreeGrafter"/>
</dbReference>
<comment type="subcellular location">
    <subcellularLocation>
        <location evidence="1">Membrane</location>
        <topology evidence="1">Multi-pass membrane protein</topology>
    </subcellularLocation>
</comment>
<dbReference type="InterPro" id="IPR002859">
    <property type="entry name" value="PKD/REJ-like"/>
</dbReference>
<comment type="caution">
    <text evidence="11">The sequence shown here is derived from an EMBL/GenBank/DDBJ whole genome shotgun (WGS) entry which is preliminary data.</text>
</comment>
<organism evidence="11 12">
    <name type="scientific">Ladona fulva</name>
    <name type="common">Scarce chaser dragonfly</name>
    <name type="synonym">Libellula fulva</name>
    <dbReference type="NCBI Taxonomy" id="123851"/>
    <lineage>
        <taxon>Eukaryota</taxon>
        <taxon>Metazoa</taxon>
        <taxon>Ecdysozoa</taxon>
        <taxon>Arthropoda</taxon>
        <taxon>Hexapoda</taxon>
        <taxon>Insecta</taxon>
        <taxon>Pterygota</taxon>
        <taxon>Palaeoptera</taxon>
        <taxon>Odonata</taxon>
        <taxon>Epiprocta</taxon>
        <taxon>Anisoptera</taxon>
        <taxon>Libelluloidea</taxon>
        <taxon>Libellulidae</taxon>
        <taxon>Ladona</taxon>
    </lineage>
</organism>
<keyword evidence="7" id="KW-0175">Coiled coil</keyword>
<evidence type="ECO:0000259" key="10">
    <source>
        <dbReference type="PROSITE" id="PS50095"/>
    </source>
</evidence>
<evidence type="ECO:0000256" key="4">
    <source>
        <dbReference type="ARBA" id="ARBA00022989"/>
    </source>
</evidence>
<protein>
    <recommendedName>
        <fullName evidence="10">PLAT domain-containing protein</fullName>
    </recommendedName>
</protein>
<keyword evidence="12" id="KW-1185">Reference proteome</keyword>
<dbReference type="Pfam" id="PF02010">
    <property type="entry name" value="REJ"/>
    <property type="match status" value="1"/>
</dbReference>
<dbReference type="PANTHER" id="PTHR10877">
    <property type="entry name" value="POLYCYSTIN FAMILY MEMBER"/>
    <property type="match status" value="1"/>
</dbReference>
<dbReference type="Gene3D" id="2.60.60.20">
    <property type="entry name" value="PLAT/LH2 domain"/>
    <property type="match status" value="1"/>
</dbReference>
<gene>
    <name evidence="11" type="ORF">J437_LFUL003597</name>
</gene>
<dbReference type="Pfam" id="PF01477">
    <property type="entry name" value="PLAT"/>
    <property type="match status" value="1"/>
</dbReference>
<dbReference type="InterPro" id="IPR001024">
    <property type="entry name" value="PLAT/LH2_dom"/>
</dbReference>
<keyword evidence="4 9" id="KW-1133">Transmembrane helix</keyword>
<dbReference type="InterPro" id="IPR051223">
    <property type="entry name" value="Polycystin"/>
</dbReference>
<feature type="transmembrane region" description="Helical" evidence="9">
    <location>
        <begin position="1001"/>
        <end position="1020"/>
    </location>
</feature>
<evidence type="ECO:0000256" key="5">
    <source>
        <dbReference type="ARBA" id="ARBA00023136"/>
    </source>
</evidence>
<dbReference type="InterPro" id="IPR036392">
    <property type="entry name" value="PLAT/LH2_dom_sf"/>
</dbReference>
<evidence type="ECO:0000256" key="8">
    <source>
        <dbReference type="SAM" id="MobiDB-lite"/>
    </source>
</evidence>
<accession>A0A8K0KK20</accession>
<feature type="domain" description="PLAT" evidence="10">
    <location>
        <begin position="508"/>
        <end position="655"/>
    </location>
</feature>
<feature type="compositionally biased region" description="Polar residues" evidence="8">
    <location>
        <begin position="1624"/>
        <end position="1635"/>
    </location>
</feature>
<evidence type="ECO:0000256" key="3">
    <source>
        <dbReference type="ARBA" id="ARBA00022692"/>
    </source>
</evidence>
<evidence type="ECO:0000313" key="12">
    <source>
        <dbReference type="Proteomes" id="UP000792457"/>
    </source>
</evidence>
<name>A0A8K0KK20_LADFU</name>
<evidence type="ECO:0000256" key="7">
    <source>
        <dbReference type="SAM" id="Coils"/>
    </source>
</evidence>
<evidence type="ECO:0000256" key="1">
    <source>
        <dbReference type="ARBA" id="ARBA00004141"/>
    </source>
</evidence>
<proteinExistence type="inferred from homology"/>
<dbReference type="SUPFAM" id="SSF49723">
    <property type="entry name" value="Lipase/lipooxygenase domain (PLAT/LH2 domain)"/>
    <property type="match status" value="1"/>
</dbReference>
<dbReference type="Proteomes" id="UP000792457">
    <property type="component" value="Unassembled WGS sequence"/>
</dbReference>
<dbReference type="EMBL" id="KZ308899">
    <property type="protein sequence ID" value="KAG8235316.1"/>
    <property type="molecule type" value="Genomic_DNA"/>
</dbReference>
<dbReference type="GO" id="GO:0050982">
    <property type="term" value="P:detection of mechanical stimulus"/>
    <property type="evidence" value="ECO:0007669"/>
    <property type="project" value="TreeGrafter"/>
</dbReference>
<evidence type="ECO:0000256" key="9">
    <source>
        <dbReference type="SAM" id="Phobius"/>
    </source>
</evidence>
<keyword evidence="5 9" id="KW-0472">Membrane</keyword>
<evidence type="ECO:0000256" key="2">
    <source>
        <dbReference type="ARBA" id="ARBA00007200"/>
    </source>
</evidence>
<dbReference type="Pfam" id="PF20519">
    <property type="entry name" value="Polycystin_dom"/>
    <property type="match status" value="1"/>
</dbReference>
<feature type="compositionally biased region" description="Polar residues" evidence="8">
    <location>
        <begin position="1467"/>
        <end position="1482"/>
    </location>
</feature>
<comment type="similarity">
    <text evidence="2">Belongs to the polycystin family.</text>
</comment>
<sequence>MVVENPPKLKLVCMKNCGPKVLSNEAFVYKISRYSSEHQKVNMSYSWDMFPGVDNQKKMIDWPNETKGGKNADSLIIFPNTLLQGDEYIFKLVGTTENNLSSELALNLKTVSKLNDGECKVDPIKGTSLLTTFKINCSGFGDLSGDSTVLNYYFYQEYKSHNIEHSLLLHYDTHPIAENLNFVPGLAADNYQTKIFVKVRPLHKEWDSKKVLEKCYDIIKNPELVYSIDDVSDLLSIGISTLEHSITLLSIGELIMRNQSDILYGTIDDWEDDKNVDIIFEDYPDYKELEYEYHLNLKNAQSKRLPIQTCLTIIFLFPSDPNEIIKVILSFKSSWPAGSDEIPMTIIKQASYWIASPISSIFNSSISEEHFPSILKLAHVTPVHKKGSYTNSSMRADRNLVNIVSHESLTVIYYANIYSHLAYGIIFWGNSSAANKAFSAQKRAIKALLNVSSRTPGRPLFQSRMNCRSQCKSLSTQCYKKFISNVEDSVCDNNILLFLEQNYPTDNYVYIVTVNTGAGDGCGTTANVALRLEGTIGLSRIYLLSTPGHKTLTSNSQDWFVLTTPEPLGELLNIRLWHDSTGQKPSWPAHSPYTSCQRLSMAVCVLLSTMLANVMLYGIPEPEPSTQLDEGFFYFTIREWIISIEGALIVFILSAPPFLFFRNSEPGDLEIGKRLVSIIESLRQTFRRKKKEQVFEKGIFIFQPLKVIVWAALDSVVMRHLARKERKWREWSSSSVDIMCLLFYITALYVLAYYTSDPTSWNSSHVFRELLSQSLHNQEEQGPKLNSLTSKADLLDFLNMTVIPTLNARVGYSGEPIQQNEGWTANFPYKLLGAPRLRQIRVKSGLCSIPMEINHVVRDKRCIPSYNYYTEDKADYSIGWEKPDKLANTEGREQKPWIYHTSEETNATIIIGQLNLYPGHGYWTELGRNLKNSRQTFEYLWKSGWFDRHTRAVMIEFSTYSTDCNLFSVVSILIERGPTGIFLPKFQIQTSRLIVQESTEYAINITSYVIFITATILLSYRHCRRYFLSYKTKTMVQTDQPPPEPKTTRPDTKFKRLICVIFLSADQLELKSGTSKWKVLLNFILHPKLDLPTVKPIAVTGKKGLLSPDSSEIPENLTSTPKYPLQPLKYPKLFEIFVVLLTFIILGIHIQQYLAIHKPLENLENGSAFTERHKFFSLFDGLLWDSVFRYILAVDVTIATMALWRALPNFCRLPTKTLSYSAKDPVPNLMKLQKYFALRDIEYSVADFFYEWTQSKIPALKIKAKNKQELNEVVITEDGTNSEACGLPGGGPTASRKSAESSMGEFSKLQKDEFSIDVKKTHFYAMRKLIKSWIKDEDGAELQNMGDNPDKTESKPEQKENIINEKILAMTAFTVSQSKEQNMNNSLHKKYLSLIRYFDDKCKQRVIEKEKLGEIRKRVLQMYYRNQFKENPEYKIDWEGIVGRQHEKRLKNIEGLQSGELRNITPTSMTERSRYNTNTSKQWESKNKNLVFEASSSDKLKKSADEEERETSEIENMKESEKISFQDKNIHISLIGYEKQLTANQLKLNFSKKMKNILEIENMNEEDNKDLNKPECPSDKSLTQYDRGQIKYNLESSKKRKKNRHLEYKEFMKKNDDVQLLNHQNLGDRNSTGNASKKESHEWSNMPTDSNLSAAGMRYVIKEDILDKMTYEEETLNKNSIENIALMLNEELQKIETEKQRILASIKNMTEESRNDKLYHKEAKEKIVEEKLETLADKYEREILSNLKNSEKQEREKLPFPDYLVDEIKNQLEIHKIADDLDKVVEMNKVDDFTIDELDNSQYCRGANAPVSIK</sequence>
<feature type="transmembrane region" description="Helical" evidence="9">
    <location>
        <begin position="1133"/>
        <end position="1154"/>
    </location>
</feature>
<feature type="region of interest" description="Disordered" evidence="8">
    <location>
        <begin position="1467"/>
        <end position="1517"/>
    </location>
</feature>
<dbReference type="OrthoDB" id="5322100at2759"/>
<evidence type="ECO:0000256" key="6">
    <source>
        <dbReference type="PROSITE-ProRule" id="PRU00152"/>
    </source>
</evidence>
<feature type="region of interest" description="Disordered" evidence="8">
    <location>
        <begin position="1281"/>
        <end position="1302"/>
    </location>
</feature>